<reference evidence="1" key="1">
    <citation type="submission" date="2022-10" db="EMBL/GenBank/DDBJ databases">
        <title>Culturing micro-colonial fungi from biological soil crusts in the Mojave desert and describing Neophaeococcomyces mojavensis, and introducing the new genera and species Taxawa tesnikishii.</title>
        <authorList>
            <person name="Kurbessoian T."/>
            <person name="Stajich J.E."/>
        </authorList>
    </citation>
    <scope>NUCLEOTIDE SEQUENCE</scope>
    <source>
        <strain evidence="1">JES_115</strain>
    </source>
</reference>
<evidence type="ECO:0000313" key="2">
    <source>
        <dbReference type="Proteomes" id="UP001172680"/>
    </source>
</evidence>
<proteinExistence type="predicted"/>
<gene>
    <name evidence="1" type="ORF">H2199_005239</name>
</gene>
<protein>
    <submittedName>
        <fullName evidence="1">Uncharacterized protein</fullName>
    </submittedName>
</protein>
<accession>A0ACC2Z2Z9</accession>
<evidence type="ECO:0000313" key="1">
    <source>
        <dbReference type="EMBL" id="KAJ9642024.1"/>
    </source>
</evidence>
<dbReference type="EMBL" id="JAPDRP010000014">
    <property type="protein sequence ID" value="KAJ9642024.1"/>
    <property type="molecule type" value="Genomic_DNA"/>
</dbReference>
<dbReference type="Proteomes" id="UP001172680">
    <property type="component" value="Unassembled WGS sequence"/>
</dbReference>
<name>A0ACC2Z2Z9_9PEZI</name>
<sequence>MATRRMRPIEEQLLSDWTFMREQIIANATFVFQPAKVELLTHTKIWEERDGVVCHLTLVDLDTGRCLLEAPPEWDWHTQEQFSYILCELEYLVEEKLQIWDVEFVGLTPLLMKDGEPREQNPYLMPPELNIYFQRLPSGKVRSKSVTTSQHLTLDEEVAGLALMELHQRACAMKSESIATSSTTSSTVQAAEIDLIPAMQTQSNTKLKPDTTSTLGPVSEVADTTPASAPFPSDSHIKGLLLAQYLSDKRTQQLRRLTTSLSSVRTGKMRTHPRLGTDPKPRSTLDQFDGASDREDAEVICSFEDLDLLAPHHREWLCRGLRLCRDYVGEQGVWLGDLMGEFKGKFGAKQAASLTWFLNETGLVNWETNKVYPTQELLELSL</sequence>
<comment type="caution">
    <text evidence="1">The sequence shown here is derived from an EMBL/GenBank/DDBJ whole genome shotgun (WGS) entry which is preliminary data.</text>
</comment>
<organism evidence="1 2">
    <name type="scientific">Coniosporium tulheliwenetii</name>
    <dbReference type="NCBI Taxonomy" id="3383036"/>
    <lineage>
        <taxon>Eukaryota</taxon>
        <taxon>Fungi</taxon>
        <taxon>Dikarya</taxon>
        <taxon>Ascomycota</taxon>
        <taxon>Pezizomycotina</taxon>
        <taxon>Dothideomycetes</taxon>
        <taxon>Dothideomycetes incertae sedis</taxon>
        <taxon>Coniosporium</taxon>
    </lineage>
</organism>
<keyword evidence="2" id="KW-1185">Reference proteome</keyword>